<name>A0AC58MGD6_CASCN</name>
<organism evidence="1 2">
    <name type="scientific">Castor canadensis</name>
    <name type="common">American beaver</name>
    <dbReference type="NCBI Taxonomy" id="51338"/>
    <lineage>
        <taxon>Eukaryota</taxon>
        <taxon>Metazoa</taxon>
        <taxon>Chordata</taxon>
        <taxon>Craniata</taxon>
        <taxon>Vertebrata</taxon>
        <taxon>Euteleostomi</taxon>
        <taxon>Mammalia</taxon>
        <taxon>Eutheria</taxon>
        <taxon>Euarchontoglires</taxon>
        <taxon>Glires</taxon>
        <taxon>Rodentia</taxon>
        <taxon>Castorimorpha</taxon>
        <taxon>Castoridae</taxon>
        <taxon>Castor</taxon>
    </lineage>
</organism>
<dbReference type="Proteomes" id="UP001732720">
    <property type="component" value="Chromosome 5"/>
</dbReference>
<protein>
    <submittedName>
        <fullName evidence="2">HERV-H LTR-associating protein 2 isoform X1</fullName>
    </submittedName>
</protein>
<proteinExistence type="predicted"/>
<dbReference type="RefSeq" id="XP_073928470.1">
    <property type="nucleotide sequence ID" value="XM_074072369.1"/>
</dbReference>
<reference evidence="2" key="1">
    <citation type="submission" date="2025-08" db="UniProtKB">
        <authorList>
            <consortium name="RefSeq"/>
        </authorList>
    </citation>
    <scope>IDENTIFICATION</scope>
</reference>
<accession>A0AC58MGD6</accession>
<evidence type="ECO:0000313" key="2">
    <source>
        <dbReference type="RefSeq" id="XP_073928470.1"/>
    </source>
</evidence>
<keyword evidence="1" id="KW-1185">Reference proteome</keyword>
<evidence type="ECO:0000313" key="1">
    <source>
        <dbReference type="Proteomes" id="UP001732720"/>
    </source>
</evidence>
<sequence length="402" mass="45529">MKVWAVLFFCPTLLLSLSGFQDTFFSGFSYSSIMNEKIVIGRCDEDIILPCSFESGPEIVIHWNIKDKNNVHSYYKGTDHLETQDPRYANRTSLFHSEIHNGNASLSVSRLSLLDEGIYTCYVGTTTKYITNKVVLKVGAFHTPVMMYEKRNTSSFLVCSMPSVYPRPHITWKRDNTFVPESKTEEIGYLGPFHINSTINITESNSSYECAIENSLLNQTWIGRWTLADGFYKMQSEQISLSCQVIISSLLQNQDFSVTWSRVESQTSHDLAWYLSSSQNTIINEPRFSWNKELVNQSDFSMTLTDLTPSDSGEYLCIVSSSKYTLLTIHRLHVGLRHGIALWIIIVSTVSILLLLILSIICISQRCSNVSRGICCICHDERLGNGANPEENLTLKTSAVRK</sequence>
<gene>
    <name evidence="2" type="primary">Hhla2</name>
</gene>